<feature type="domain" description="Calx-beta" evidence="6">
    <location>
        <begin position="5545"/>
        <end position="5642"/>
    </location>
</feature>
<sequence length="7000" mass="759804">MNTLAIALVLLTVYVSSSQAQILRFGPRFEIGRYDVTEGQKLGVRLSASILTHSLLTTGPFSSAEGEIEVDICIEDGTEEPLATPGSDYVLCDTVPGGNWTDRFTVQFVLRQANSSTVDICIGDDNIFEDTENFQLRICAVRFSESISGILGTATGFDSVTAPVEIDDNDVVSIHWERNSVTVTEGEDRQIGLRAVAEGVYARPISIGVQCSPVDSTNGRPASRSTDWIVTQTQLTFSSVDQLMSVSDVPLRALIVDDGIAEPQESFLCNLQSGNADPVKAVPPTQITVTIVDNDELIISWEGDFYEFRESETATVTLVTDSNFESDVVVNGFPSRISENRITLSLPGPTFEGFGQFPATINKVEFRGVRYGVARVAGIRQEPDVASTFDDFLFTSTIKTSTENFDIKNDDILEYDELLMAEFSISNLLEEGWLAIKGQFPICYIAIEDDDFVTVNFNQSEYVVNESARQVMVSLEITGQFFKNVSVTIECIDGNATVAVCRYEQDLYRVAEEAGYLEVALVLNLAASFPLSVNASTLFLLDASVGDAASVVDFLGINELIITFPPGVTRVPFNITIIDDNFPENSELFNLDVNLVGGGGDSRFLQIGSPKQPLVEIFDSDVAVNISLDSTTYSIFENEARVIVTLQLSAPYTQDIIVEVSLSENAAGVDFESSGFPRFVTIPAGQTSVSFPVLVIDEGIVEKDEGFIVSFSYTAGQPGVSVTPGFDQGAITIRNDDELRVRFERELYTVSEDAGSVSVKIIASSTASFDYDVNIAISDISAVFGGDYGDMDILGSGSGLVIPEPLPGVNRVNTTILIRAGLNMDRFAVIIIDDEMYESLESFHINLTVSESFQASNILEGDPIVSRVDIQDDDGVSVHFDPAEYEVREGENKVLILLANRTFNVPFDINVNLFDSSAVAPGDYEDRDYVVRFDVDTQMGMLVVHSNEDTILEDPELFLARLTVPSGLDRVVPGEPSEARVTITDRTPAEVFFDPVMYPIDEGEDANLTLRLTREVASGVVILVQFITRDGTAERDEDYLGEVYNVTFEGTNVAVVPVPSIDDDLVEGVEEFTAVIVVPADTQREHLVTRGSPDTAVVEINDNDMLMVFFDRERYQVNEDDRVATITLRSSKPHELPYNITVNGADGTAEFPGDYSERSFDLLFPAGATSVTFDIPIVDNEVFEGPEFFNLSIVIPQASVDIGVEPGMPIRAFVDILDDEVVNVFFDPTSDIVTEGEDAELTVRADRNFTIPFSVIVTLSDDSAVAPGDYNSSQSPYVLTFQPGQSTQTILVPTNDDTTVEMTELFTAALSLPAVNPTPGVVVIQPEEATVTIVDNEEPLVVVLRRNETVPEGQDALVLVEVSSTDYEFNFTVTLSTMDIPDSAKAPADYQPGPYTASFTAGQASAVVRVGTEDDDISELTEHFKVTIDSTSQDRTRVEIGADNTSFVAILDDDNVTCSFSVDSISVTEGESARVTIDISSADFSFPFTVTLSYMDGSAIEGEDYTRGNITVEFAPGQSSVSFDVPTIDDDRVEKLENFKIMKVGSSRPDKVSPASPDMVTIEITDNDERTLIISPQNYTVVEGQIVNITLVLDSDEFDCEFNVTLVNTDMSATAPEDYTSGPYTVTFQPNQTTAVLMIPTKDNSTAELTEVFKVEISSTSIPAQIVIGEPDDSYVTILDNDDVTCSFSVDSMSVTEGESARVTIDISSADFSFPFTVTLSYMDGSAVEGEDYTRGDITVEFAPGQSSASFNVSTIDDDRVEKLENFKIMKVNSSRPDKVSPASPDMVTIEIIDNDERTLSIIPQNYTVVEGQKVNITLVLDSDEFDCEFNVTLVNTDMSATAPEDYTSGPYTVTFQPGQTTAILMIPTEDDSIAELTEVFKVVINSTSIPAQILIGEPDDSYVTILDNDDLTCSFSDDSISVTEGESARVIIETSSADFSFPFTVTLSYMDGSAVEGEDYTSGDVTVEFTPGQSSVSFDVPTIDDDRVEKLENFKIMKVSSSRPDKVSPASPDMVTIEIIDNDERTLSIIPQNYTVVEGQIVNITLVLDSDEFDCEFNVTLVNTDMSATAPEDYTSGPYTVTFQPNQTTAIVMVPTKDDSTSELTEVFKVEISSTSIPAQIVIGEPDDSYVTIEDSDDLTCSFSVDSMSVTEGESARVTIDISSADFSFPFAVTLSYMDGSAVEGEDYTSGDVTVEFTPGQSSVSFDVPTIDDDRVEKLENFKIMKVSSSRPDKVSPASPDMVTIEIIDNDERTLSIIPQNYTVVEGQIVNITLVLDSDEFDCEFNVTLVNTDMSATAPEDYTSGPYTVTFQPNQTTAIVMVPTKDDSTSELTEVFKVEISSTSIPAQIVIGEPDDSYVTIEDNDDLTCSFSVDSMSVTEGESARVTIDISSADFSFPFTVTLSYMDGSAVEGEDYTRGDVTVEFAPGQSSASFDVSTIDDDRVEKLENFKIMKVNSSRPDKVSPTSPDMVTIEITDNDERTLSIIPQNYTVVEGQKVNITLVLDSDEFDCEFNVTLVNTDMSATAPEDYTSGPYTVTFQPNQTTAILMIPTEDDSIAELTEVFKVEISSTSIPDQIVTGEPDDSYVTILDNDVIECSKAPENATVTEGEVASLTIVCSGEYEFDFTLNLDSMDDSAVAPGDYNGGPYSVVFTAGQQSAILSVPTNDDSIAEMDQVFKVMITGSDLPDKVIIVQPDTCYVTIEDDDDVIECSKAPENATVTEGEVASLTIVCIGEYEFDFTLNLDSMDDSAVAPGDYVGGPYSVVFTAGQQSAIFSVPTNDDSVAEMDQVFKVMITGSDQSDKVVIAQPDTCYVTIEDDDDVIECSKAPENATVTEGQVASLTIVCSGEYEFDFTLNLDSMDDSAVSPGDYVGGPYSVVFTAGQQSAILSVPTNDDSIAEMDQVFNVIIAGSDQSDKVIIVQPDTCFVTIKDNDVIECAKAPQNATVTEGEVASLTIVCSGEYEFDFTLNLDSMDDSAVAPGDYVSGPYSVVFNAGQQSAILSVPTNDDSIAEMDQVFKVMITGSDLPDKVIIVQPDRCYVTIQDDNDVIECSKAPENATVTEGEVASLTIVCSGEYEFDFTLNLNNMDDSAVAPADYRPGPYSVFFTAGTEMMQLNVDTLEDSIAELKEEFKVMITGSNKPGKVVIEQPDTCYIWIEDNDKISVSFETISYVVLESNNASITVVTDPTMFSFPFTVIIRTMNITATGNEDYVSGDYTVTFKPNQARATFVVPTIQDTISERNEVYKVTIVSTSQPDQVMIGDPDVANVTILDDEELTCIFSQPMYSVTEGEIARITIDISSADFSFPFTVTLSYMDGSAVEGEDYTRGDVTVEFAPGQNSTSFDVPTIDDDRVEKLESFKIMKVGTSEPLLISPGPQSMTTVQIVDNDVLMVSVVQNYTVAEGETAPIVVEVDSIEFDCEFNVTLLNTDDTAKSPGDYTPGPYVVNFQPGQRTVTLMVPTVDDSIAELTEVFNVMIASTTLPMKVLISERNTSFVEIEDSDVIECSKAPENATVTEGQEASLTIVCSGEYEFDFTLNLDSMDDSAVAPGDYVGGPYSVVFTAGQESAILSVPTNDDSIAEMDQVFKVMITGSDQSDKVIIVQPDTCYVTIEDNDVIECSKAPENATVTEGEVASLTIECSGEYEFDFTLNLDSMDDSAIAPGDYVSGPYSVDFTAGQQSAILSVLTNDDSIAEMDQVFKVMITGSNQPLKVIIAQPDTCYVTIEDDDDVIECSKAPENATVTEGEVASLTIVCSGEYEFDFTLNLDSMDDSAVAPGDYVGGPYTVVFNAGKQSAILPVPTNDDSIAEMDQVFKVMITGSDLPDKVIIAQPDTCYVTIEDDNDVVTCRKAAENITVTEGQLVNVTIECSGEYEFDFTLDVATLNGTAFAPGDYEAGVMNVLFSAGETSRSVSVVTIDDSVIELEEFFKLMISGSDQGNKVVIAEPGMCFVIVRDNDGLSCFFSDDSISVTEGESARVTIETSSADFSFPFTVTLSYMDGSAVEGEDYTRGNITVEFVPGQNSVSFDVPTIEDGRVEKLESFKIMKVGTSEPDKVSQGTPSMITVEIEDDDERTLIISPQNYTVVEGQKVNITLVLDSDEFDCEFNVTLVNTDITTAPEDYTSGPYTVTFQPGQTTAILMIPTEDDSTPELTEVFKVEISSTSIPAQIVIGEPDDSYVTILDNDDVTCSFSVDSMSVTEGESARVTIDISSADFSFPFTVTLSYMDGSAVEGEDYTSGDITVEFVPGQSSVSFDVPTIDDDRVEKLENFKIMKANSSRPDKVSPTSPDTVTIEITDNDERTLSIIPQNYTVVEGQKVNITLVLDSDEFDCEFNVTLVNTDMSATAPEDYTSGPYTVTFQPGQTTAILMIPTEDDSIAELTEVFKVEISSTSIPAQILIGEPDDSYVTILDNDVIECSKAPENATVTEGQVASLTIVCSGEYEFEFTLNLDSMDDSAVAPGDYIGGPYSVVFTAGQQSAILSVPTNDDSIAEMDQVFKVMITGSDLPDKVIIAQPDTCYVTIEDDNDVVTCRKAAENITVTEGQLVNVTVECSGEYEFDFTLDVATMDGTAFAPGDYEAGVMNVLFSAGETSKSVSVVTIDDSVIELEEFFKLMISGSDKGDKVVIAEPRMCFVIIRDNDGLSCFFSDDSISVTEGESARVTIETSSADFSFPFTVTLSYMDGSAVEGEDYTRGDITVEFVPGQNSVSFEVPTIEDGRVEKLESFKIMKVGTSEPDKVSQGTPSMITVEIEDDDERTLIISPQNYTVVEGQKVNITLVLDSDEFDCEFNVTLVNTDMSATAPEDYTSGPYTVTFQPNQTTAILMIPTEDDSTAELTEVFKVEISSTSIPDQIVTGEPDDSYVTIQDNDVIECSKAPENATVTEGQVASLTIVCSGEYEFDFTLNLDSMDDSAVAPGDYNGGPYSVVFTAGQQSAILSVPTNDDSIAEMDQVFKVMITGSDLPDKVIIAQPDTCFVTIEDDDDVIECSKAPENATLTEGEVASLTIECSGEYEFDFTLNLDSMDDSAIAPGDYVSGPYSVDFTAGQQSAILSVLTNDDSIAEMDQVFKVMITGSNQPLKVIIAQPDTCYVTIEDDDDVIECSKAPENATVTEGEVASLTIVCSGEYEFDFTLNLDSMDDSAVAPGDYVGGPYSVVFNAGKQSAILPVPTNDDSIAEMDQVFKVMITGSDLPDKVIIAQPDTCYVTIEDDNDVVTCRKAAENITVTEGQLVNVTIECSGEYEFDFTLDVATMDGSAVAPGDYEAGVMNVLFSPGETSRSVSVVTIDDSVIELEEFFKLMISGSDQGNKVVIAEPRMCFVIVRDNDGLSCFFSDDSISVTEGESARVTIETSSADFSFPFTVTLSYMDGSAVEGEDYTRGNITVEFAPGQSSASFDVPTIDDDRVEKLENFKIMKVGTSESDKVSQGTPSMITVEIQDNDVLVVMFQPDDYQVAEGETATVSLITNLAYSFNFTVNVVCENGTAFSPDDFTDGMFTAEFLASPNEAGRASIQVQTIPDNVFEALEFFKCSLIVPDMDMDNVVSGQPDMARVNITDNTGADCFFNPDVYLINEGSNATIIVETSVTVAKRFSCIVTTEDDSANSPSDYISGTKVAIFEIGSTSAEVVYRTVFDEIREGLESFRARLSVSEPMMAMGVRAVDPELALVDIIDDDELFVMFERNMYMVTEGNPPPEDGLLNVTIIATRQCEDPYTLNIVASDGSATEGEDYRGQSFTVTIPALTTAATFSVPIINDLVFESDETFFLQIEAPQNRDGECRDVKLGSPDRATVLIKNDEPVVTIEIEESDLDVVENENMVEVCLVKSGPSTEPIMAMLIVEEIVSGSGDSNVSAASENDDFSPVPVPDTLTIPPNVTRMCFDVLINDDPMVERTEPFKITVVFPPDQPALQNGELSIASGDNGTITGTINIQDDDNITIEFEFDMYMRNESDALFEVSILASGSASFPYSFEVSFMNIEAVEPFDYVFIPLTRIFEPGQTSTTFSVPIVDDNFDEIDESFKLIITIPESSRQAGVSVGVKSVTTLIIKDNDVPEAVFNPQNYSVPEGSNASITVVLDKIPVKQCTVTVTTVDLSAEGSVDYTPVVRDLIFMPNQSSVTFAVPTILDGEKEQQEFFRVDLTTTDDECVVGTPAQAFVRILDDSVLSVQFEREMYMTFEVDGMVEVRIIASSPSDFAYDIVVSSMDIEAIDPDDYTFPDMTLTFAPGEVDKLLSIPVFPDMLDERNETFKLTITIPEASGSQGVQEGDPITAVVLIKDSDVPEAVFNPQNYSVPEGSAANITVVLDKIPIEQCTVTVTTVDLSAEDTLDYSGVVAEVVFPAGQTSATFSVNTLGDVLLEGDEHFKVVLSAGDGGCSVGSPDEAFVTVQDQQVDVIVRFNPDTYVVTEGQDGNAVISLEADGEHGFDFVVMVRAMDGFAIIDEDYEGDLFSVLFPANVNTASFNLSILDDQFAESPENLTLKLEVPADEAAKGVQLGSPDVALVTILDDDDLVISFVVPSYTVKENVGTVTVEVIASRPANFDYSVTVRTAEDTAMTPEDFEDNTFTVNFPAGSTQQSFDVVITDDNILEEMESLDLQLSISDDLIDIGVQVGSNGRAVINIMDNDLVVRFRRPEVSVPEENERAPVEVLALGDLSMDFSIIVMAINGSAIENLDFIGNMWMVDFPSAVSSQSFFIPIVQDAVVEDTELFTLKIVVSDELSRRLTVASPEIMTVIITDLVNDTVIGDPLFTVPLPSLHIDDDKLKGSALCFEYHGHSGEHYNLISDSCVSVNTLYSAGVNKSKLNVMSEIGIRAEDSAGGCHTISVLREGCSASLNGAPVTGTVSRSGVVITARRSRVRVSLPNCESQKRLTLWVLCNRRNDEDMLEIVVSRGDGLRPTAHGLIGQFWNVPIGIEPYTGVFDGKQLNKDDGVYLVHVAYPGSQNRTFVAEFRPRAWDSKVPCLYAGNSMAGPMAEAPQYRDNVIDGAVNSYNVDNLFTTDYQHSKYKSDCN</sequence>
<feature type="domain" description="Calx-beta" evidence="6">
    <location>
        <begin position="3608"/>
        <end position="3705"/>
    </location>
</feature>
<feature type="domain" description="Calx-beta" evidence="6">
    <location>
        <begin position="1446"/>
        <end position="1545"/>
    </location>
</feature>
<feature type="domain" description="Calx-beta" evidence="6">
    <location>
        <begin position="5200"/>
        <end position="5298"/>
    </location>
</feature>
<dbReference type="GO" id="GO:0016020">
    <property type="term" value="C:membrane"/>
    <property type="evidence" value="ECO:0007669"/>
    <property type="project" value="InterPro"/>
</dbReference>
<dbReference type="InterPro" id="IPR038081">
    <property type="entry name" value="CalX-like_sf"/>
</dbReference>
<feature type="domain" description="Calx-beta" evidence="6">
    <location>
        <begin position="3154"/>
        <end position="3252"/>
    </location>
</feature>
<dbReference type="Gene3D" id="2.60.40.2030">
    <property type="match status" value="56"/>
</dbReference>
<feature type="domain" description="Calx-beta" evidence="6">
    <location>
        <begin position="3382"/>
        <end position="3479"/>
    </location>
</feature>
<protein>
    <submittedName>
        <fullName evidence="7">Na-Ca exchanger/integrin-beta4-like protein</fullName>
    </submittedName>
</protein>
<feature type="domain" description="Calx-beta" evidence="6">
    <location>
        <begin position="3040"/>
        <end position="3138"/>
    </location>
</feature>
<feature type="domain" description="Calx-beta" evidence="6">
    <location>
        <begin position="1096"/>
        <end position="1194"/>
    </location>
</feature>
<evidence type="ECO:0000313" key="7">
    <source>
        <dbReference type="EMBL" id="WNS50027.1"/>
    </source>
</evidence>
<dbReference type="GO" id="GO:0030001">
    <property type="term" value="P:metal ion transport"/>
    <property type="evidence" value="ECO:0007669"/>
    <property type="project" value="TreeGrafter"/>
</dbReference>
<feature type="domain" description="Calx-beta" evidence="6">
    <location>
        <begin position="2472"/>
        <end position="2570"/>
    </location>
</feature>
<feature type="domain" description="Calx-beta" evidence="6">
    <location>
        <begin position="979"/>
        <end position="1077"/>
    </location>
</feature>
<dbReference type="InterPro" id="IPR003644">
    <property type="entry name" value="Calx_beta"/>
</dbReference>
<feature type="domain" description="Calx-beta" evidence="6">
    <location>
        <begin position="6491"/>
        <end position="6589"/>
    </location>
</feature>
<feature type="domain" description="Calx-beta" evidence="6">
    <location>
        <begin position="5919"/>
        <end position="6017"/>
    </location>
</feature>
<dbReference type="Pfam" id="PF03160">
    <property type="entry name" value="Calx-beta"/>
    <property type="match status" value="32"/>
</dbReference>
<feature type="domain" description="Calx-beta" evidence="6">
    <location>
        <begin position="6146"/>
        <end position="6244"/>
    </location>
</feature>
<dbReference type="GO" id="GO:0007154">
    <property type="term" value="P:cell communication"/>
    <property type="evidence" value="ECO:0007669"/>
    <property type="project" value="InterPro"/>
</dbReference>
<keyword evidence="4" id="KW-0813">Transport</keyword>
<dbReference type="SUPFAM" id="SSF141072">
    <property type="entry name" value="CalX-like"/>
    <property type="match status" value="56"/>
</dbReference>
<keyword evidence="4" id="KW-0406">Ion transport</keyword>
<feature type="domain" description="Calx-beta" evidence="6">
    <location>
        <begin position="4290"/>
        <end position="4388"/>
    </location>
</feature>
<feature type="domain" description="Calx-beta" evidence="6">
    <location>
        <begin position="6035"/>
        <end position="6132"/>
    </location>
</feature>
<feature type="domain" description="Calx-beta" evidence="6">
    <location>
        <begin position="6262"/>
        <end position="6359"/>
    </location>
</feature>
<feature type="domain" description="Calx-beta" evidence="6">
    <location>
        <begin position="4176"/>
        <end position="4274"/>
    </location>
</feature>
<feature type="domain" description="Calx-beta" evidence="6">
    <location>
        <begin position="3721"/>
        <end position="3819"/>
    </location>
</feature>
<keyword evidence="2" id="KW-0677">Repeat</keyword>
<evidence type="ECO:0000256" key="2">
    <source>
        <dbReference type="ARBA" id="ARBA00022737"/>
    </source>
</evidence>
<keyword evidence="1 5" id="KW-0732">Signal</keyword>
<feature type="domain" description="Calx-beta" evidence="6">
    <location>
        <begin position="613"/>
        <end position="712"/>
    </location>
</feature>
<feature type="domain" description="Calx-beta" evidence="6">
    <location>
        <begin position="4517"/>
        <end position="4615"/>
    </location>
</feature>
<feature type="domain" description="Calx-beta" evidence="6">
    <location>
        <begin position="1560"/>
        <end position="1658"/>
    </location>
</feature>
<feature type="domain" description="Calx-beta" evidence="6">
    <location>
        <begin position="4063"/>
        <end position="4160"/>
    </location>
</feature>
<name>A0AA96S0V6_HALDU</name>
<evidence type="ECO:0000256" key="5">
    <source>
        <dbReference type="SAM" id="SignalP"/>
    </source>
</evidence>
<feature type="domain" description="Calx-beta" evidence="6">
    <location>
        <begin position="2586"/>
        <end position="2683"/>
    </location>
</feature>
<feature type="domain" description="Calx-beta" evidence="6">
    <location>
        <begin position="3949"/>
        <end position="4048"/>
    </location>
</feature>
<feature type="domain" description="Calx-beta" evidence="6">
    <location>
        <begin position="729"/>
        <end position="848"/>
    </location>
</feature>
<feature type="domain" description="Calx-beta" evidence="6">
    <location>
        <begin position="3835"/>
        <end position="3933"/>
    </location>
</feature>
<feature type="domain" description="Calx-beta" evidence="6">
    <location>
        <begin position="6607"/>
        <end position="6704"/>
    </location>
</feature>
<feature type="signal peptide" evidence="5">
    <location>
        <begin position="1"/>
        <end position="20"/>
    </location>
</feature>
<feature type="domain" description="Calx-beta" evidence="6">
    <location>
        <begin position="4859"/>
        <end position="4956"/>
    </location>
</feature>
<feature type="domain" description="Calx-beta" evidence="6">
    <location>
        <begin position="2927"/>
        <end position="3024"/>
    </location>
</feature>
<feature type="domain" description="Calx-beta" evidence="6">
    <location>
        <begin position="5783"/>
        <end position="5894"/>
    </location>
</feature>
<feature type="domain" description="Calx-beta" evidence="6">
    <location>
        <begin position="4745"/>
        <end position="4843"/>
    </location>
</feature>
<feature type="domain" description="Calx-beta" evidence="6">
    <location>
        <begin position="3495"/>
        <end position="3592"/>
    </location>
</feature>
<reference evidence="7" key="1">
    <citation type="submission" date="2023-08" db="EMBL/GenBank/DDBJ databases">
        <authorList>
            <person name="Adameyko K."/>
            <person name="Kravchuk O."/>
            <person name="Lyupina Y."/>
        </authorList>
    </citation>
    <scope>NUCLEOTIDE SEQUENCE</scope>
</reference>
<feature type="domain" description="Calx-beta" evidence="6">
    <location>
        <begin position="487"/>
        <end position="594"/>
    </location>
</feature>
<feature type="domain" description="Calx-beta" evidence="6">
    <location>
        <begin position="6373"/>
        <end position="6473"/>
    </location>
</feature>
<feature type="domain" description="Calx-beta" evidence="6">
    <location>
        <begin position="2358"/>
        <end position="2456"/>
    </location>
</feature>
<organism evidence="7">
    <name type="scientific">Halisarca dujardinii</name>
    <name type="common">Dujardin's slime sponge</name>
    <dbReference type="NCBI Taxonomy" id="2583056"/>
    <lineage>
        <taxon>Eukaryota</taxon>
        <taxon>Metazoa</taxon>
        <taxon>Porifera</taxon>
        <taxon>Demospongiae</taxon>
        <taxon>Verongimorpha</taxon>
        <taxon>Chondrillida</taxon>
        <taxon>Halisarcidae</taxon>
        <taxon>Halisarca</taxon>
    </lineage>
</organism>
<dbReference type="InterPro" id="IPR051171">
    <property type="entry name" value="CaCA"/>
</dbReference>
<feature type="chain" id="PRO_5041716988" evidence="5">
    <location>
        <begin position="21"/>
        <end position="7000"/>
    </location>
</feature>
<feature type="domain" description="Calx-beta" evidence="6">
    <location>
        <begin position="1212"/>
        <end position="1311"/>
    </location>
</feature>
<feature type="domain" description="Calx-beta" evidence="6">
    <location>
        <begin position="4404"/>
        <end position="4501"/>
    </location>
</feature>
<feature type="domain" description="Calx-beta" evidence="6">
    <location>
        <begin position="5314"/>
        <end position="5413"/>
    </location>
</feature>
<dbReference type="PANTHER" id="PTHR11878">
    <property type="entry name" value="SODIUM/CALCIUM EXCHANGER"/>
    <property type="match status" value="1"/>
</dbReference>
<dbReference type="EMBL" id="OR460104">
    <property type="protein sequence ID" value="WNS50027.1"/>
    <property type="molecule type" value="mRNA"/>
</dbReference>
<feature type="domain" description="Calx-beta" evidence="6">
    <location>
        <begin position="4631"/>
        <end position="4730"/>
    </location>
</feature>
<dbReference type="PANTHER" id="PTHR11878:SF65">
    <property type="entry name" value="NA_CA-EXCHANGE PROTEIN, ISOFORM G"/>
    <property type="match status" value="1"/>
</dbReference>
<feature type="domain" description="Calx-beta" evidence="6">
    <location>
        <begin position="5660"/>
        <end position="5763"/>
    </location>
</feature>
<proteinExistence type="evidence at transcript level"/>
<feature type="domain" description="Calx-beta" evidence="6">
    <location>
        <begin position="1329"/>
        <end position="1429"/>
    </location>
</feature>
<keyword evidence="3" id="KW-0106">Calcium</keyword>
<feature type="domain" description="Calx-beta" evidence="6">
    <location>
        <begin position="5428"/>
        <end position="5528"/>
    </location>
</feature>
<feature type="domain" description="Calx-beta" evidence="6">
    <location>
        <begin position="1674"/>
        <end position="1772"/>
    </location>
</feature>
<feature type="domain" description="Calx-beta" evidence="6">
    <location>
        <begin position="1902"/>
        <end position="2001"/>
    </location>
</feature>
<feature type="domain" description="Calx-beta" evidence="6">
    <location>
        <begin position="3268"/>
        <end position="3367"/>
    </location>
</feature>
<feature type="domain" description="Calx-beta" evidence="6">
    <location>
        <begin position="2813"/>
        <end position="2911"/>
    </location>
</feature>
<evidence type="ECO:0000256" key="4">
    <source>
        <dbReference type="ARBA" id="ARBA00023065"/>
    </source>
</evidence>
<feature type="domain" description="Calx-beta" evidence="6">
    <location>
        <begin position="2699"/>
        <end position="2797"/>
    </location>
</feature>
<feature type="domain" description="Calx-beta" evidence="6">
    <location>
        <begin position="2016"/>
        <end position="2114"/>
    </location>
</feature>
<feature type="domain" description="Calx-beta" evidence="6">
    <location>
        <begin position="4972"/>
        <end position="5070"/>
    </location>
</feature>
<evidence type="ECO:0000256" key="1">
    <source>
        <dbReference type="ARBA" id="ARBA00022729"/>
    </source>
</evidence>
<feature type="domain" description="Calx-beta" evidence="6">
    <location>
        <begin position="1788"/>
        <end position="1886"/>
    </location>
</feature>
<accession>A0AA96S0V6</accession>
<evidence type="ECO:0000256" key="3">
    <source>
        <dbReference type="ARBA" id="ARBA00022837"/>
    </source>
</evidence>
<feature type="domain" description="Calx-beta" evidence="6">
    <location>
        <begin position="2244"/>
        <end position="2342"/>
    </location>
</feature>
<feature type="domain" description="Calx-beta" evidence="6">
    <location>
        <begin position="2132"/>
        <end position="2229"/>
    </location>
</feature>
<dbReference type="SMART" id="SM00237">
    <property type="entry name" value="Calx_beta"/>
    <property type="match status" value="53"/>
</dbReference>
<feature type="domain" description="Calx-beta" evidence="6">
    <location>
        <begin position="5086"/>
        <end position="5184"/>
    </location>
</feature>
<evidence type="ECO:0000259" key="6">
    <source>
        <dbReference type="SMART" id="SM00237"/>
    </source>
</evidence>